<reference evidence="6 7" key="1">
    <citation type="submission" date="2016-10" db="EMBL/GenBank/DDBJ databases">
        <authorList>
            <person name="de Groot N.N."/>
        </authorList>
    </citation>
    <scope>NUCLEOTIDE SEQUENCE [LARGE SCALE GENOMIC DNA]</scope>
    <source>
        <strain evidence="6 7">CGMCC 1.9157</strain>
    </source>
</reference>
<evidence type="ECO:0000259" key="4">
    <source>
        <dbReference type="Pfam" id="PF03486"/>
    </source>
</evidence>
<dbReference type="Pfam" id="PF22780">
    <property type="entry name" value="HI0933_like_1st"/>
    <property type="match status" value="1"/>
</dbReference>
<proteinExistence type="predicted"/>
<evidence type="ECO:0000256" key="1">
    <source>
        <dbReference type="ARBA" id="ARBA00001974"/>
    </source>
</evidence>
<dbReference type="InterPro" id="IPR004792">
    <property type="entry name" value="BaiN-like"/>
</dbReference>
<protein>
    <recommendedName>
        <fullName evidence="8">TIGR03862 family flavoprotein</fullName>
    </recommendedName>
</protein>
<dbReference type="Pfam" id="PF03486">
    <property type="entry name" value="HI0933_like"/>
    <property type="match status" value="1"/>
</dbReference>
<keyword evidence="2" id="KW-0285">Flavoprotein</keyword>
<dbReference type="NCBIfam" id="TIGR03862">
    <property type="entry name" value="flavo_PP4765"/>
    <property type="match status" value="1"/>
</dbReference>
<dbReference type="Gene3D" id="3.50.50.60">
    <property type="entry name" value="FAD/NAD(P)-binding domain"/>
    <property type="match status" value="1"/>
</dbReference>
<dbReference type="OrthoDB" id="5288829at2"/>
<evidence type="ECO:0008006" key="8">
    <source>
        <dbReference type="Google" id="ProtNLM"/>
    </source>
</evidence>
<comment type="cofactor">
    <cofactor evidence="1">
        <name>FAD</name>
        <dbReference type="ChEBI" id="CHEBI:57692"/>
    </cofactor>
</comment>
<dbReference type="InterPro" id="IPR055178">
    <property type="entry name" value="RsdA/BaiN/AoA(So)-like_dom"/>
</dbReference>
<organism evidence="6 7">
    <name type="scientific">Cohaesibacter marisflavi</name>
    <dbReference type="NCBI Taxonomy" id="655353"/>
    <lineage>
        <taxon>Bacteria</taxon>
        <taxon>Pseudomonadati</taxon>
        <taxon>Pseudomonadota</taxon>
        <taxon>Alphaproteobacteria</taxon>
        <taxon>Hyphomicrobiales</taxon>
        <taxon>Cohaesibacteraceae</taxon>
    </lineage>
</organism>
<gene>
    <name evidence="6" type="ORF">SAMN04488056_101270</name>
</gene>
<dbReference type="STRING" id="655353.SAMN04488056_101270"/>
<dbReference type="Proteomes" id="UP000199236">
    <property type="component" value="Unassembled WGS sequence"/>
</dbReference>
<feature type="domain" description="RsdA/BaiN/AoA(So)-like Rossmann fold-like" evidence="4">
    <location>
        <begin position="7"/>
        <end position="418"/>
    </location>
</feature>
<dbReference type="RefSeq" id="WP_090068067.1">
    <property type="nucleotide sequence ID" value="NZ_FOVR01000001.1"/>
</dbReference>
<name>A0A1I4ZY98_9HYPH</name>
<dbReference type="InterPro" id="IPR036188">
    <property type="entry name" value="FAD/NAD-bd_sf"/>
</dbReference>
<keyword evidence="3" id="KW-0274">FAD</keyword>
<evidence type="ECO:0000256" key="2">
    <source>
        <dbReference type="ARBA" id="ARBA00022630"/>
    </source>
</evidence>
<evidence type="ECO:0000259" key="5">
    <source>
        <dbReference type="Pfam" id="PF22780"/>
    </source>
</evidence>
<dbReference type="SUPFAM" id="SSF51905">
    <property type="entry name" value="FAD/NAD(P)-binding domain"/>
    <property type="match status" value="1"/>
</dbReference>
<dbReference type="NCBIfam" id="TIGR00275">
    <property type="entry name" value="aminoacetone oxidase family FAD-binding enzyme"/>
    <property type="match status" value="1"/>
</dbReference>
<evidence type="ECO:0000313" key="6">
    <source>
        <dbReference type="EMBL" id="SFN55083.1"/>
    </source>
</evidence>
<dbReference type="Gene3D" id="2.40.30.10">
    <property type="entry name" value="Translation factors"/>
    <property type="match status" value="1"/>
</dbReference>
<sequence>MQEKKKTVAIIGAGASGLMAADRLSTLRPDLSIHLFDAMPSPARKILMAGKTGLNISHRSGLANPDAFAKHYGKATDWMQPMLEEFGTKAILDWMEMLGQPHFIGSTGRIFPKVMKASPLLRALMKRLEDRGATLATKHRWIGWNEAGALLFHTEQGEQCFEADACLLALGGPSWPRLGTDGAFLTPLIAQGIACAPYRPSNCGFDVELPESFGKEWAGTPVKSVRLSFGERSVSGDFVLSQHAAGNTPETRESDIAHCGIEGGPVYALSALIRDALEKGGSVTLNIDLRPNLTLAQVKERLCRPRGKQSFSNHLRRSLKLQGVQAALLKALTDKSVMNDVDQLSNAIKNLSLRVTAPRPIAEAISTAGGVLLEELDDRMMVKRAPGLFIAGEMLDWEAPTGGYLLTGCFSQGFRAAKGIAHYLDAKA</sequence>
<dbReference type="InterPro" id="IPR022460">
    <property type="entry name" value="Flavoprotein_PP4765"/>
</dbReference>
<dbReference type="PANTHER" id="PTHR42887">
    <property type="entry name" value="OS12G0638800 PROTEIN"/>
    <property type="match status" value="1"/>
</dbReference>
<dbReference type="AlphaFoldDB" id="A0A1I4ZY98"/>
<dbReference type="Gene3D" id="1.10.8.260">
    <property type="entry name" value="HI0933 insert domain-like"/>
    <property type="match status" value="1"/>
</dbReference>
<dbReference type="PANTHER" id="PTHR42887:SF1">
    <property type="entry name" value="BLR3961 PROTEIN"/>
    <property type="match status" value="1"/>
</dbReference>
<evidence type="ECO:0000256" key="3">
    <source>
        <dbReference type="ARBA" id="ARBA00022827"/>
    </source>
</evidence>
<dbReference type="EMBL" id="FOVR01000001">
    <property type="protein sequence ID" value="SFN55083.1"/>
    <property type="molecule type" value="Genomic_DNA"/>
</dbReference>
<keyword evidence="7" id="KW-1185">Reference proteome</keyword>
<evidence type="ECO:0000313" key="7">
    <source>
        <dbReference type="Proteomes" id="UP000199236"/>
    </source>
</evidence>
<feature type="domain" description="RsdA/BaiN/AoA(So)-like insert" evidence="5">
    <location>
        <begin position="199"/>
        <end position="366"/>
    </location>
</feature>
<dbReference type="InterPro" id="IPR023166">
    <property type="entry name" value="BaiN-like_dom_sf"/>
</dbReference>
<dbReference type="InterPro" id="IPR057661">
    <property type="entry name" value="RsdA/BaiN/AoA(So)_Rossmann"/>
</dbReference>
<accession>A0A1I4ZY98</accession>
<dbReference type="SUPFAM" id="SSF160996">
    <property type="entry name" value="HI0933 insert domain-like"/>
    <property type="match status" value="1"/>
</dbReference>